<accession>A0A1V0SDF8</accession>
<name>A0A1V0SDF8_9VIRU</name>
<dbReference type="InterPro" id="IPR047655">
    <property type="entry name" value="Transpos_IS630-like"/>
</dbReference>
<dbReference type="InterPro" id="IPR009057">
    <property type="entry name" value="Homeodomain-like_sf"/>
</dbReference>
<dbReference type="SUPFAM" id="SSF53098">
    <property type="entry name" value="Ribonuclease H-like"/>
    <property type="match status" value="1"/>
</dbReference>
<dbReference type="Gene3D" id="3.30.420.10">
    <property type="entry name" value="Ribonuclease H-like superfamily/Ribonuclease H"/>
    <property type="match status" value="1"/>
</dbReference>
<sequence length="312" mass="37288">MVNLFPKIYKKLVINKYLDRDCPVTEIAKRYNVSKGSIYNWKRKNDKGLNLNKEKYTKKSKYTSEIKCFIRAYVLKYKLFKYLNLISLIKRHYNVSASKTCIYEILSKMNITYKKVRRRLIYNKKLIMQKRKEFIKKVSKLQLDDIISIDETSIDNQLYPLYSWGLKGKRIEVSRNAVKTRYTVITAISKDKIIHYEIIKKSASALHFKKFIEDLIISGVSNKILLMDNARIHHAKIVKDYINTTNNKILFNVPYTPEYNPIEYVFSKIKRILRMRINNNYKRITQNVKSAFSQVTKHELNEYYKKSLRMKN</sequence>
<reference evidence="3" key="1">
    <citation type="journal article" date="2017" name="Science">
        <title>Giant viruses with an expanded complement of translation system components.</title>
        <authorList>
            <person name="Schulz F."/>
            <person name="Yutin N."/>
            <person name="Ivanova N.N."/>
            <person name="Ortega D.R."/>
            <person name="Lee T.K."/>
            <person name="Vierheilig J."/>
            <person name="Daims H."/>
            <person name="Horn M."/>
            <person name="Wagner M."/>
            <person name="Jensen G.J."/>
            <person name="Kyrpides N.C."/>
            <person name="Koonin E.V."/>
            <person name="Woyke T."/>
        </authorList>
    </citation>
    <scope>NUCLEOTIDE SEQUENCE</scope>
    <source>
        <strain evidence="3">ILV1</strain>
    </source>
</reference>
<organism evidence="3">
    <name type="scientific">Indivirus ILV1</name>
    <dbReference type="NCBI Taxonomy" id="1977633"/>
    <lineage>
        <taxon>Viruses</taxon>
        <taxon>Varidnaviria</taxon>
        <taxon>Bamfordvirae</taxon>
        <taxon>Nucleocytoviricota</taxon>
        <taxon>Megaviricetes</taxon>
        <taxon>Imitervirales</taxon>
        <taxon>Mimiviridae</taxon>
        <taxon>Klosneuvirinae</taxon>
        <taxon>Indivirus</taxon>
    </lineage>
</organism>
<dbReference type="InterPro" id="IPR055247">
    <property type="entry name" value="InsJ-like_HTH"/>
</dbReference>
<evidence type="ECO:0000259" key="2">
    <source>
        <dbReference type="Pfam" id="PF13518"/>
    </source>
</evidence>
<evidence type="ECO:0000259" key="1">
    <source>
        <dbReference type="Pfam" id="PF13358"/>
    </source>
</evidence>
<feature type="domain" description="Tc1-like transposase DDE" evidence="1">
    <location>
        <begin position="146"/>
        <end position="276"/>
    </location>
</feature>
<dbReference type="InterPro" id="IPR036397">
    <property type="entry name" value="RNaseH_sf"/>
</dbReference>
<dbReference type="EMBL" id="KY684086">
    <property type="protein sequence ID" value="ARF09745.1"/>
    <property type="molecule type" value="Genomic_DNA"/>
</dbReference>
<dbReference type="Pfam" id="PF13358">
    <property type="entry name" value="DDE_3"/>
    <property type="match status" value="1"/>
</dbReference>
<evidence type="ECO:0000313" key="3">
    <source>
        <dbReference type="EMBL" id="ARF09745.1"/>
    </source>
</evidence>
<dbReference type="PANTHER" id="PTHR46564">
    <property type="entry name" value="TRANSPOSASE"/>
    <property type="match status" value="1"/>
</dbReference>
<dbReference type="GO" id="GO:0003676">
    <property type="term" value="F:nucleic acid binding"/>
    <property type="evidence" value="ECO:0007669"/>
    <property type="project" value="InterPro"/>
</dbReference>
<proteinExistence type="predicted"/>
<gene>
    <name evidence="3" type="ORF">Indivirus_2_124</name>
</gene>
<dbReference type="PANTHER" id="PTHR46564:SF1">
    <property type="entry name" value="TRANSPOSASE"/>
    <property type="match status" value="1"/>
</dbReference>
<dbReference type="SUPFAM" id="SSF46689">
    <property type="entry name" value="Homeodomain-like"/>
    <property type="match status" value="1"/>
</dbReference>
<dbReference type="NCBIfam" id="NF033545">
    <property type="entry name" value="transpos_IS630"/>
    <property type="match status" value="1"/>
</dbReference>
<feature type="domain" description="Insertion element IS150 protein InsJ-like helix-turn-helix" evidence="2">
    <location>
        <begin position="12"/>
        <end position="48"/>
    </location>
</feature>
<protein>
    <submittedName>
        <fullName evidence="3">Transposase</fullName>
    </submittedName>
</protein>
<dbReference type="InterPro" id="IPR038717">
    <property type="entry name" value="Tc1-like_DDE_dom"/>
</dbReference>
<dbReference type="InterPro" id="IPR012337">
    <property type="entry name" value="RNaseH-like_sf"/>
</dbReference>
<dbReference type="Pfam" id="PF13518">
    <property type="entry name" value="HTH_28"/>
    <property type="match status" value="1"/>
</dbReference>